<evidence type="ECO:0000259" key="5">
    <source>
        <dbReference type="Pfam" id="PF03446"/>
    </source>
</evidence>
<dbReference type="Pfam" id="PF03446">
    <property type="entry name" value="NAD_binding_2"/>
    <property type="match status" value="1"/>
</dbReference>
<evidence type="ECO:0000259" key="6">
    <source>
        <dbReference type="Pfam" id="PF14833"/>
    </source>
</evidence>
<dbReference type="GO" id="GO:0016616">
    <property type="term" value="F:oxidoreductase activity, acting on the CH-OH group of donors, NAD or NADP as acceptor"/>
    <property type="evidence" value="ECO:0007669"/>
    <property type="project" value="TreeGrafter"/>
</dbReference>
<feature type="domain" description="3-hydroxyisobutyrate dehydrogenase-like NAD-binding" evidence="6">
    <location>
        <begin position="133"/>
        <end position="241"/>
    </location>
</feature>
<dbReference type="AlphaFoldDB" id="A0A3E0I576"/>
<keyword evidence="8" id="KW-1185">Reference proteome</keyword>
<keyword evidence="3" id="KW-0520">NAD</keyword>
<dbReference type="InterPro" id="IPR036291">
    <property type="entry name" value="NAD(P)-bd_dom_sf"/>
</dbReference>
<dbReference type="PANTHER" id="PTHR22981">
    <property type="entry name" value="3-HYDROXYISOBUTYRATE DEHYDROGENASE-RELATED"/>
    <property type="match status" value="1"/>
</dbReference>
<dbReference type="InterPro" id="IPR008927">
    <property type="entry name" value="6-PGluconate_DH-like_C_sf"/>
</dbReference>
<accession>A0A3E0I576</accession>
<dbReference type="PANTHER" id="PTHR22981:SF7">
    <property type="entry name" value="3-HYDROXYISOBUTYRATE DEHYDROGENASE, MITOCHONDRIAL"/>
    <property type="match status" value="1"/>
</dbReference>
<dbReference type="Proteomes" id="UP000256269">
    <property type="component" value="Unassembled WGS sequence"/>
</dbReference>
<dbReference type="SUPFAM" id="SSF51735">
    <property type="entry name" value="NAD(P)-binding Rossmann-fold domains"/>
    <property type="match status" value="1"/>
</dbReference>
<dbReference type="GO" id="GO:0050661">
    <property type="term" value="F:NADP binding"/>
    <property type="evidence" value="ECO:0007669"/>
    <property type="project" value="InterPro"/>
</dbReference>
<dbReference type="EMBL" id="QUNO01000002">
    <property type="protein sequence ID" value="REH53883.1"/>
    <property type="molecule type" value="Genomic_DNA"/>
</dbReference>
<evidence type="ECO:0000256" key="3">
    <source>
        <dbReference type="ARBA" id="ARBA00023027"/>
    </source>
</evidence>
<dbReference type="Gene3D" id="3.40.50.720">
    <property type="entry name" value="NAD(P)-binding Rossmann-like Domain"/>
    <property type="match status" value="1"/>
</dbReference>
<evidence type="ECO:0000256" key="2">
    <source>
        <dbReference type="ARBA" id="ARBA00023002"/>
    </source>
</evidence>
<dbReference type="GO" id="GO:0051287">
    <property type="term" value="F:NAD binding"/>
    <property type="evidence" value="ECO:0007669"/>
    <property type="project" value="InterPro"/>
</dbReference>
<proteinExistence type="inferred from homology"/>
<dbReference type="InterPro" id="IPR015815">
    <property type="entry name" value="HIBADH-related"/>
</dbReference>
<keyword evidence="2" id="KW-0560">Oxidoreductase</keyword>
<feature type="domain" description="6-phosphogluconate dehydrogenase NADP-binding" evidence="5">
    <location>
        <begin position="1"/>
        <end position="130"/>
    </location>
</feature>
<comment type="similarity">
    <text evidence="1">Belongs to the HIBADH-related family.</text>
</comment>
<name>A0A3E0I576_9PSEU</name>
<dbReference type="Pfam" id="PF14833">
    <property type="entry name" value="NAD_binding_11"/>
    <property type="match status" value="1"/>
</dbReference>
<sequence>MGTPLIGRLVAAGHDVMATDIVAARRSAAEAAGARWASSVAGCDVVFTVLPGNAELAAYSPMDCRLWIDLTSGSPETARRGANYLDAPMGGGVPAMESGEITLYVGGSAEALADATPLLRSFASTIHHVGDHGAGYLAKLLINLQWFGHAVLATEALLLAKRHGLAPDRMRDVLLGSAGDSAFVERHLPALLAGDYLRDFGLDRCVEELESVVRSADLAGTPQPLTSAVASLHRAALERFGPVDGELLAPALLEELAGFRLSGDGQAAVDR</sequence>
<dbReference type="PIRSF" id="PIRSF000103">
    <property type="entry name" value="HIBADH"/>
    <property type="match status" value="1"/>
</dbReference>
<evidence type="ECO:0000313" key="7">
    <source>
        <dbReference type="EMBL" id="REH53883.1"/>
    </source>
</evidence>
<dbReference type="Gene3D" id="1.10.1040.10">
    <property type="entry name" value="N-(1-d-carboxylethyl)-l-norvaline Dehydrogenase, domain 2"/>
    <property type="match status" value="1"/>
</dbReference>
<gene>
    <name evidence="7" type="ORF">BCF44_102104</name>
</gene>
<dbReference type="InterPro" id="IPR013328">
    <property type="entry name" value="6PGD_dom2"/>
</dbReference>
<evidence type="ECO:0000256" key="1">
    <source>
        <dbReference type="ARBA" id="ARBA00009080"/>
    </source>
</evidence>
<comment type="caution">
    <text evidence="7">The sequence shown here is derived from an EMBL/GenBank/DDBJ whole genome shotgun (WGS) entry which is preliminary data.</text>
</comment>
<dbReference type="SUPFAM" id="SSF48179">
    <property type="entry name" value="6-phosphogluconate dehydrogenase C-terminal domain-like"/>
    <property type="match status" value="1"/>
</dbReference>
<protein>
    <submittedName>
        <fullName evidence="7">3-hydroxyisobutyrate dehydrogenase</fullName>
    </submittedName>
</protein>
<evidence type="ECO:0000256" key="4">
    <source>
        <dbReference type="PIRSR" id="PIRSR000103-1"/>
    </source>
</evidence>
<organism evidence="7 8">
    <name type="scientific">Kutzneria buriramensis</name>
    <dbReference type="NCBI Taxonomy" id="1045776"/>
    <lineage>
        <taxon>Bacteria</taxon>
        <taxon>Bacillati</taxon>
        <taxon>Actinomycetota</taxon>
        <taxon>Actinomycetes</taxon>
        <taxon>Pseudonocardiales</taxon>
        <taxon>Pseudonocardiaceae</taxon>
        <taxon>Kutzneria</taxon>
    </lineage>
</organism>
<evidence type="ECO:0000313" key="8">
    <source>
        <dbReference type="Proteomes" id="UP000256269"/>
    </source>
</evidence>
<dbReference type="InterPro" id="IPR029154">
    <property type="entry name" value="HIBADH-like_NADP-bd"/>
</dbReference>
<feature type="active site" evidence="4">
    <location>
        <position position="139"/>
    </location>
</feature>
<dbReference type="InterPro" id="IPR006115">
    <property type="entry name" value="6PGDH_NADP-bd"/>
</dbReference>
<reference evidence="7 8" key="1">
    <citation type="submission" date="2018-08" db="EMBL/GenBank/DDBJ databases">
        <title>Genomic Encyclopedia of Archaeal and Bacterial Type Strains, Phase II (KMG-II): from individual species to whole genera.</title>
        <authorList>
            <person name="Goeker M."/>
        </authorList>
    </citation>
    <scope>NUCLEOTIDE SEQUENCE [LARGE SCALE GENOMIC DNA]</scope>
    <source>
        <strain evidence="7 8">DSM 45791</strain>
    </source>
</reference>